<name>A0AAV2EBU6_9ROSI</name>
<sequence length="153" mass="16951">MGHVDGSLPTPPQLVDDSPNPAYWQGYDRDQYALTWINLSLSEAVLPNVINKATAYEACSVLARIYASGSKYQIRHLTKSLQHLRRGTATIHDYLQGAKATVDQLAALVLRFPTIILPVGSLMDWAKIIAHREAHRGAYGTHNLRRPPLSPAQ</sequence>
<evidence type="ECO:0000313" key="3">
    <source>
        <dbReference type="Proteomes" id="UP001497516"/>
    </source>
</evidence>
<evidence type="ECO:0000256" key="1">
    <source>
        <dbReference type="SAM" id="MobiDB-lite"/>
    </source>
</evidence>
<dbReference type="EMBL" id="OZ034817">
    <property type="protein sequence ID" value="CAL1383374.1"/>
    <property type="molecule type" value="Genomic_DNA"/>
</dbReference>
<dbReference type="AlphaFoldDB" id="A0AAV2EBU6"/>
<protein>
    <submittedName>
        <fullName evidence="2">Uncharacterized protein</fullName>
    </submittedName>
</protein>
<gene>
    <name evidence="2" type="ORF">LTRI10_LOCUS24653</name>
</gene>
<proteinExistence type="predicted"/>
<dbReference type="PANTHER" id="PTHR47481:SF14">
    <property type="entry name" value="RETROTRANSPOSON COPIA-LIKE N-TERMINAL DOMAIN-CONTAINING PROTEIN"/>
    <property type="match status" value="1"/>
</dbReference>
<reference evidence="2 3" key="1">
    <citation type="submission" date="2024-04" db="EMBL/GenBank/DDBJ databases">
        <authorList>
            <person name="Fracassetti M."/>
        </authorList>
    </citation>
    <scope>NUCLEOTIDE SEQUENCE [LARGE SCALE GENOMIC DNA]</scope>
</reference>
<organism evidence="2 3">
    <name type="scientific">Linum trigynum</name>
    <dbReference type="NCBI Taxonomy" id="586398"/>
    <lineage>
        <taxon>Eukaryota</taxon>
        <taxon>Viridiplantae</taxon>
        <taxon>Streptophyta</taxon>
        <taxon>Embryophyta</taxon>
        <taxon>Tracheophyta</taxon>
        <taxon>Spermatophyta</taxon>
        <taxon>Magnoliopsida</taxon>
        <taxon>eudicotyledons</taxon>
        <taxon>Gunneridae</taxon>
        <taxon>Pentapetalae</taxon>
        <taxon>rosids</taxon>
        <taxon>fabids</taxon>
        <taxon>Malpighiales</taxon>
        <taxon>Linaceae</taxon>
        <taxon>Linum</taxon>
    </lineage>
</organism>
<evidence type="ECO:0000313" key="2">
    <source>
        <dbReference type="EMBL" id="CAL1383374.1"/>
    </source>
</evidence>
<dbReference type="Proteomes" id="UP001497516">
    <property type="component" value="Chromosome 4"/>
</dbReference>
<keyword evidence="3" id="KW-1185">Reference proteome</keyword>
<dbReference type="PANTHER" id="PTHR47481">
    <property type="match status" value="1"/>
</dbReference>
<accession>A0AAV2EBU6</accession>
<feature type="region of interest" description="Disordered" evidence="1">
    <location>
        <begin position="1"/>
        <end position="20"/>
    </location>
</feature>